<organism evidence="1 2">
    <name type="scientific">Populus trichocarpa</name>
    <name type="common">Western balsam poplar</name>
    <name type="synonym">Populus balsamifera subsp. trichocarpa</name>
    <dbReference type="NCBI Taxonomy" id="3694"/>
    <lineage>
        <taxon>Eukaryota</taxon>
        <taxon>Viridiplantae</taxon>
        <taxon>Streptophyta</taxon>
        <taxon>Embryophyta</taxon>
        <taxon>Tracheophyta</taxon>
        <taxon>Spermatophyta</taxon>
        <taxon>Magnoliopsida</taxon>
        <taxon>eudicotyledons</taxon>
        <taxon>Gunneridae</taxon>
        <taxon>Pentapetalae</taxon>
        <taxon>rosids</taxon>
        <taxon>fabids</taxon>
        <taxon>Malpighiales</taxon>
        <taxon>Salicaceae</taxon>
        <taxon>Saliceae</taxon>
        <taxon>Populus</taxon>
    </lineage>
</organism>
<gene>
    <name evidence="1" type="ORF">POPTR_014G102750</name>
</gene>
<protein>
    <submittedName>
        <fullName evidence="1">Uncharacterized protein</fullName>
    </submittedName>
</protein>
<dbReference type="AlphaFoldDB" id="A0A3N7G1Z5"/>
<evidence type="ECO:0000313" key="2">
    <source>
        <dbReference type="Proteomes" id="UP000006729"/>
    </source>
</evidence>
<accession>A0A3N7G1Z5</accession>
<reference evidence="1 2" key="1">
    <citation type="journal article" date="2006" name="Science">
        <title>The genome of black cottonwood, Populus trichocarpa (Torr. &amp; Gray).</title>
        <authorList>
            <person name="Tuskan G.A."/>
            <person name="Difazio S."/>
            <person name="Jansson S."/>
            <person name="Bohlmann J."/>
            <person name="Grigoriev I."/>
            <person name="Hellsten U."/>
            <person name="Putnam N."/>
            <person name="Ralph S."/>
            <person name="Rombauts S."/>
            <person name="Salamov A."/>
            <person name="Schein J."/>
            <person name="Sterck L."/>
            <person name="Aerts A."/>
            <person name="Bhalerao R.R."/>
            <person name="Bhalerao R.P."/>
            <person name="Blaudez D."/>
            <person name="Boerjan W."/>
            <person name="Brun A."/>
            <person name="Brunner A."/>
            <person name="Busov V."/>
            <person name="Campbell M."/>
            <person name="Carlson J."/>
            <person name="Chalot M."/>
            <person name="Chapman J."/>
            <person name="Chen G.L."/>
            <person name="Cooper D."/>
            <person name="Coutinho P.M."/>
            <person name="Couturier J."/>
            <person name="Covert S."/>
            <person name="Cronk Q."/>
            <person name="Cunningham R."/>
            <person name="Davis J."/>
            <person name="Degroeve S."/>
            <person name="Dejardin A."/>
            <person name="Depamphilis C."/>
            <person name="Detter J."/>
            <person name="Dirks B."/>
            <person name="Dubchak I."/>
            <person name="Duplessis S."/>
            <person name="Ehlting J."/>
            <person name="Ellis B."/>
            <person name="Gendler K."/>
            <person name="Goodstein D."/>
            <person name="Gribskov M."/>
            <person name="Grimwood J."/>
            <person name="Groover A."/>
            <person name="Gunter L."/>
            <person name="Hamberger B."/>
            <person name="Heinze B."/>
            <person name="Helariutta Y."/>
            <person name="Henrissat B."/>
            <person name="Holligan D."/>
            <person name="Holt R."/>
            <person name="Huang W."/>
            <person name="Islam-Faridi N."/>
            <person name="Jones S."/>
            <person name="Jones-Rhoades M."/>
            <person name="Jorgensen R."/>
            <person name="Joshi C."/>
            <person name="Kangasjarvi J."/>
            <person name="Karlsson J."/>
            <person name="Kelleher C."/>
            <person name="Kirkpatrick R."/>
            <person name="Kirst M."/>
            <person name="Kohler A."/>
            <person name="Kalluri U."/>
            <person name="Larimer F."/>
            <person name="Leebens-Mack J."/>
            <person name="Leple J.C."/>
            <person name="Locascio P."/>
            <person name="Lou Y."/>
            <person name="Lucas S."/>
            <person name="Martin F."/>
            <person name="Montanini B."/>
            <person name="Napoli C."/>
            <person name="Nelson D.R."/>
            <person name="Nelson C."/>
            <person name="Nieminen K."/>
            <person name="Nilsson O."/>
            <person name="Pereda V."/>
            <person name="Peter G."/>
            <person name="Philippe R."/>
            <person name="Pilate G."/>
            <person name="Poliakov A."/>
            <person name="Razumovskaya J."/>
            <person name="Richardson P."/>
            <person name="Rinaldi C."/>
            <person name="Ritland K."/>
            <person name="Rouze P."/>
            <person name="Ryaboy D."/>
            <person name="Schmutz J."/>
            <person name="Schrader J."/>
            <person name="Segerman B."/>
            <person name="Shin H."/>
            <person name="Siddiqui A."/>
            <person name="Sterky F."/>
            <person name="Terry A."/>
            <person name="Tsai C.J."/>
            <person name="Uberbacher E."/>
            <person name="Unneberg P."/>
            <person name="Vahala J."/>
            <person name="Wall K."/>
            <person name="Wessler S."/>
            <person name="Yang G."/>
            <person name="Yin T."/>
            <person name="Douglas C."/>
            <person name="Marra M."/>
            <person name="Sandberg G."/>
            <person name="Van de Peer Y."/>
            <person name="Rokhsar D."/>
        </authorList>
    </citation>
    <scope>NUCLEOTIDE SEQUENCE [LARGE SCALE GENOMIC DNA]</scope>
    <source>
        <strain evidence="2">cv. Nisqually</strain>
    </source>
</reference>
<dbReference type="EMBL" id="CM009303">
    <property type="protein sequence ID" value="RQO99990.1"/>
    <property type="molecule type" value="Genomic_DNA"/>
</dbReference>
<dbReference type="Proteomes" id="UP000006729">
    <property type="component" value="Chromosome 14"/>
</dbReference>
<sequence>MLNQVTPLTISRLIPKTKMVLQYSYLNPNQIKYKSNLTQSSFRASIPLMMPSNPYCSYKTPW</sequence>
<evidence type="ECO:0000313" key="1">
    <source>
        <dbReference type="EMBL" id="RQO99990.1"/>
    </source>
</evidence>
<dbReference type="InParanoid" id="A0A3N7G1Z5"/>
<proteinExistence type="predicted"/>
<name>A0A3N7G1Z5_POPTR</name>
<keyword evidence="2" id="KW-1185">Reference proteome</keyword>